<organism evidence="3 4">
    <name type="scientific">Fulvitalea axinellae</name>
    <dbReference type="NCBI Taxonomy" id="1182444"/>
    <lineage>
        <taxon>Bacteria</taxon>
        <taxon>Pseudomonadati</taxon>
        <taxon>Bacteroidota</taxon>
        <taxon>Cytophagia</taxon>
        <taxon>Cytophagales</taxon>
        <taxon>Persicobacteraceae</taxon>
        <taxon>Fulvitalea</taxon>
    </lineage>
</organism>
<dbReference type="AlphaFoldDB" id="A0AAU9DFS2"/>
<accession>A0AAU9DFS2</accession>
<dbReference type="KEGG" id="fax:FUAX_22670"/>
<dbReference type="PANTHER" id="PTHR43418">
    <property type="entry name" value="MULTIFUNCTIONAL TRYPTOPHAN BIOSYNTHESIS PROTEIN-RELATED"/>
    <property type="match status" value="1"/>
</dbReference>
<sequence>MRILVIDNYDSFTYNLVHLIRELGYGEQMDVIRNDKISVEAVAEYDKILISPGPGVPEDAGITKDVIKTYGPSKSILGVCLGHQAIAEVYGAELYNMPEVLHGVDTDIKILENDGLFEEVKEVTRVCRYHSWAVKPETLKTPLKLTAEDETGVVMGLRHDSYDVQGVQFHPESILTPEGKTMIKNWLESGIKS</sequence>
<dbReference type="PROSITE" id="PS51273">
    <property type="entry name" value="GATASE_TYPE_1"/>
    <property type="match status" value="1"/>
</dbReference>
<dbReference type="InterPro" id="IPR017926">
    <property type="entry name" value="GATASE"/>
</dbReference>
<dbReference type="SUPFAM" id="SSF52317">
    <property type="entry name" value="Class I glutamine amidotransferase-like"/>
    <property type="match status" value="1"/>
</dbReference>
<dbReference type="GO" id="GO:0004049">
    <property type="term" value="F:anthranilate synthase activity"/>
    <property type="evidence" value="ECO:0007669"/>
    <property type="project" value="TreeGrafter"/>
</dbReference>
<reference evidence="3 4" key="1">
    <citation type="submission" date="2021-12" db="EMBL/GenBank/DDBJ databases">
        <title>Genome sequencing of bacteria with rrn-lacking chromosome and rrn-plasmid.</title>
        <authorList>
            <person name="Anda M."/>
            <person name="Iwasaki W."/>
        </authorList>
    </citation>
    <scope>NUCLEOTIDE SEQUENCE [LARGE SCALE GENOMIC DNA]</scope>
    <source>
        <strain evidence="3 4">DSM 100852</strain>
    </source>
</reference>
<dbReference type="PRINTS" id="PR00096">
    <property type="entry name" value="GATASE"/>
</dbReference>
<dbReference type="PANTHER" id="PTHR43418:SF4">
    <property type="entry name" value="MULTIFUNCTIONAL TRYPTOPHAN BIOSYNTHESIS PROTEIN"/>
    <property type="match status" value="1"/>
</dbReference>
<evidence type="ECO:0000256" key="1">
    <source>
        <dbReference type="ARBA" id="ARBA00022962"/>
    </source>
</evidence>
<dbReference type="GO" id="GO:0005829">
    <property type="term" value="C:cytosol"/>
    <property type="evidence" value="ECO:0007669"/>
    <property type="project" value="TreeGrafter"/>
</dbReference>
<keyword evidence="1" id="KW-0315">Glutamine amidotransferase</keyword>
<evidence type="ECO:0000313" key="4">
    <source>
        <dbReference type="Proteomes" id="UP001348817"/>
    </source>
</evidence>
<dbReference type="Gene3D" id="3.40.50.880">
    <property type="match status" value="1"/>
</dbReference>
<dbReference type="InterPro" id="IPR006221">
    <property type="entry name" value="TrpG/PapA_dom"/>
</dbReference>
<dbReference type="NCBIfam" id="TIGR00566">
    <property type="entry name" value="trpG_papA"/>
    <property type="match status" value="1"/>
</dbReference>
<protein>
    <submittedName>
        <fullName evidence="3">Aminodeoxychorismate/anthranilate synthase component II</fullName>
    </submittedName>
</protein>
<dbReference type="InterPro" id="IPR029062">
    <property type="entry name" value="Class_I_gatase-like"/>
</dbReference>
<name>A0AAU9DFS2_9BACT</name>
<evidence type="ECO:0000259" key="2">
    <source>
        <dbReference type="Pfam" id="PF00117"/>
    </source>
</evidence>
<keyword evidence="4" id="KW-1185">Reference proteome</keyword>
<dbReference type="GO" id="GO:0000162">
    <property type="term" value="P:L-tryptophan biosynthetic process"/>
    <property type="evidence" value="ECO:0007669"/>
    <property type="project" value="TreeGrafter"/>
</dbReference>
<dbReference type="CDD" id="cd01743">
    <property type="entry name" value="GATase1_Anthranilate_Synthase"/>
    <property type="match status" value="1"/>
</dbReference>
<proteinExistence type="predicted"/>
<dbReference type="FunFam" id="3.40.50.880:FF:000003">
    <property type="entry name" value="Anthranilate synthase component II"/>
    <property type="match status" value="1"/>
</dbReference>
<dbReference type="EMBL" id="AP025314">
    <property type="protein sequence ID" value="BDD09835.1"/>
    <property type="molecule type" value="Genomic_DNA"/>
</dbReference>
<gene>
    <name evidence="3" type="ORF">FUAX_22670</name>
</gene>
<evidence type="ECO:0000313" key="3">
    <source>
        <dbReference type="EMBL" id="BDD09835.1"/>
    </source>
</evidence>
<dbReference type="Proteomes" id="UP001348817">
    <property type="component" value="Chromosome"/>
</dbReference>
<dbReference type="PRINTS" id="PR00097">
    <property type="entry name" value="ANTSNTHASEII"/>
</dbReference>
<feature type="domain" description="Glutamine amidotransferase" evidence="2">
    <location>
        <begin position="4"/>
        <end position="187"/>
    </location>
</feature>
<dbReference type="RefSeq" id="WP_338394684.1">
    <property type="nucleotide sequence ID" value="NZ_AP025314.1"/>
</dbReference>
<dbReference type="InterPro" id="IPR050472">
    <property type="entry name" value="Anth_synth/Amidotransfase"/>
</dbReference>
<dbReference type="Pfam" id="PF00117">
    <property type="entry name" value="GATase"/>
    <property type="match status" value="1"/>
</dbReference>